<keyword evidence="2" id="KW-1185">Reference proteome</keyword>
<reference evidence="1" key="1">
    <citation type="submission" date="2019-05" db="EMBL/GenBank/DDBJ databases">
        <title>Methanoculleus sp. FWC-SCC1, a methanogenic archaeon isolated from deep marine cold seep.</title>
        <authorList>
            <person name="Chen Y.-W."/>
            <person name="Chen S.-C."/>
            <person name="Teng N.-H."/>
            <person name="Lai M.-C."/>
        </authorList>
    </citation>
    <scope>NUCLEOTIDE SEQUENCE</scope>
    <source>
        <strain evidence="1">FWC-SCC1</strain>
    </source>
</reference>
<sequence>MTYCARTDPGLCSEEVYTRETPYPDGMLLDMHVHSCHSIDSMTDIGAIVRTWQKRRILSLVCDHDSIEGSRRVYGEIRRYEPDIPLLLAEEITTEEGEIIGAFLTEEIPPGLSAAETLDRIQDQGAVSIVPHPFCTFRSTAIRREVLQECIGRIDVVEGYNARSPVPEENEMAQAYARGCSKPVSVGSDAHIPVELGRTYARLPPFEGPKDFVRAVSAAEIVFQKTHPAVHSVSRMVKSAKRAVGDEQSSIRPRRRAALPEWPGIVKTLL</sequence>
<protein>
    <submittedName>
        <fullName evidence="1">Histidinol phosphatase</fullName>
    </submittedName>
</protein>
<dbReference type="PANTHER" id="PTHR42924">
    <property type="entry name" value="EXONUCLEASE"/>
    <property type="match status" value="1"/>
</dbReference>
<organism evidence="1 2">
    <name type="scientific">Methanoculleus frigidifontis</name>
    <dbReference type="NCBI Taxonomy" id="2584085"/>
    <lineage>
        <taxon>Archaea</taxon>
        <taxon>Methanobacteriati</taxon>
        <taxon>Methanobacteriota</taxon>
        <taxon>Stenosarchaea group</taxon>
        <taxon>Methanomicrobia</taxon>
        <taxon>Methanomicrobiales</taxon>
        <taxon>Methanomicrobiaceae</taxon>
        <taxon>Methanoculleus</taxon>
    </lineage>
</organism>
<dbReference type="EMBL" id="VCYH01000001">
    <property type="protein sequence ID" value="MDN7023364.1"/>
    <property type="molecule type" value="Genomic_DNA"/>
</dbReference>
<dbReference type="PANTHER" id="PTHR42924:SF3">
    <property type="entry name" value="POLYMERASE_HISTIDINOL PHOSPHATASE N-TERMINAL DOMAIN-CONTAINING PROTEIN"/>
    <property type="match status" value="1"/>
</dbReference>
<dbReference type="Gene3D" id="3.20.20.140">
    <property type="entry name" value="Metal-dependent hydrolases"/>
    <property type="match status" value="1"/>
</dbReference>
<dbReference type="Proteomes" id="UP001168338">
    <property type="component" value="Unassembled WGS sequence"/>
</dbReference>
<name>A0ABT8M601_9EURY</name>
<gene>
    <name evidence="1" type="ORF">FGU65_00360</name>
</gene>
<comment type="caution">
    <text evidence="1">The sequence shown here is derived from an EMBL/GenBank/DDBJ whole genome shotgun (WGS) entry which is preliminary data.</text>
</comment>
<dbReference type="InterPro" id="IPR052018">
    <property type="entry name" value="PHP_domain"/>
</dbReference>
<accession>A0ABT8M601</accession>
<evidence type="ECO:0000313" key="1">
    <source>
        <dbReference type="EMBL" id="MDN7023364.1"/>
    </source>
</evidence>
<dbReference type="RefSeq" id="WP_301662415.1">
    <property type="nucleotide sequence ID" value="NZ_VCYH01000001.1"/>
</dbReference>
<dbReference type="Pfam" id="PF13263">
    <property type="entry name" value="PHP_C"/>
    <property type="match status" value="1"/>
</dbReference>
<proteinExistence type="predicted"/>
<dbReference type="CDD" id="cd07432">
    <property type="entry name" value="PHP_HisPPase"/>
    <property type="match status" value="1"/>
</dbReference>
<dbReference type="InterPro" id="IPR016195">
    <property type="entry name" value="Pol/histidinol_Pase-like"/>
</dbReference>
<dbReference type="SUPFAM" id="SSF89550">
    <property type="entry name" value="PHP domain-like"/>
    <property type="match status" value="1"/>
</dbReference>
<evidence type="ECO:0000313" key="2">
    <source>
        <dbReference type="Proteomes" id="UP001168338"/>
    </source>
</evidence>